<feature type="chain" id="PRO_5036210557" description="Cystatin domain-containing protein" evidence="4">
    <location>
        <begin position="23"/>
        <end position="134"/>
    </location>
</feature>
<dbReference type="OrthoDB" id="6357437at2759"/>
<dbReference type="Proteomes" id="UP000677054">
    <property type="component" value="Unassembled WGS sequence"/>
</dbReference>
<dbReference type="PROSITE" id="PS00287">
    <property type="entry name" value="CYSTATIN"/>
    <property type="match status" value="1"/>
</dbReference>
<comment type="similarity">
    <text evidence="1">Belongs to the cystatin family.</text>
</comment>
<dbReference type="InterPro" id="IPR018073">
    <property type="entry name" value="Prot_inh_cystat_CS"/>
</dbReference>
<dbReference type="PANTHER" id="PTHR46186">
    <property type="entry name" value="CYSTATIN"/>
    <property type="match status" value="1"/>
</dbReference>
<protein>
    <recommendedName>
        <fullName evidence="5">Cystatin domain-containing protein</fullName>
    </recommendedName>
</protein>
<dbReference type="InterPro" id="IPR000010">
    <property type="entry name" value="Cystatin_dom"/>
</dbReference>
<evidence type="ECO:0000313" key="7">
    <source>
        <dbReference type="Proteomes" id="UP000677054"/>
    </source>
</evidence>
<sequence length="134" mass="14591">MMISMIELLCVVVLLSQPLTPAATMMVGGYTETTLEPEKQASLIGLIEPAVNKELGDEPNMFMVVEVIQAWSQVVAGVNYKLKVKMGETDCPKSAAGSVGDYNVKSGGRTRICEVVVYERPWQNFSQVTSVQCS</sequence>
<dbReference type="GO" id="GO:0031982">
    <property type="term" value="C:vesicle"/>
    <property type="evidence" value="ECO:0007669"/>
    <property type="project" value="TreeGrafter"/>
</dbReference>
<evidence type="ECO:0000256" key="3">
    <source>
        <dbReference type="ARBA" id="ARBA00022704"/>
    </source>
</evidence>
<evidence type="ECO:0000259" key="5">
    <source>
        <dbReference type="SMART" id="SM00043"/>
    </source>
</evidence>
<dbReference type="SUPFAM" id="SSF54403">
    <property type="entry name" value="Cystatin/monellin"/>
    <property type="match status" value="1"/>
</dbReference>
<dbReference type="GO" id="GO:0005737">
    <property type="term" value="C:cytoplasm"/>
    <property type="evidence" value="ECO:0007669"/>
    <property type="project" value="TreeGrafter"/>
</dbReference>
<keyword evidence="4" id="KW-0732">Signal</keyword>
<evidence type="ECO:0000256" key="4">
    <source>
        <dbReference type="SAM" id="SignalP"/>
    </source>
</evidence>
<dbReference type="EMBL" id="CAJPEV010005091">
    <property type="protein sequence ID" value="CAG0902730.1"/>
    <property type="molecule type" value="Genomic_DNA"/>
</dbReference>
<dbReference type="PANTHER" id="PTHR46186:SF2">
    <property type="entry name" value="CYSTATIN"/>
    <property type="match status" value="1"/>
</dbReference>
<dbReference type="SMART" id="SM00043">
    <property type="entry name" value="CY"/>
    <property type="match status" value="1"/>
</dbReference>
<dbReference type="GO" id="GO:0005615">
    <property type="term" value="C:extracellular space"/>
    <property type="evidence" value="ECO:0007669"/>
    <property type="project" value="TreeGrafter"/>
</dbReference>
<dbReference type="AlphaFoldDB" id="A0A7R9FS38"/>
<dbReference type="GO" id="GO:0004869">
    <property type="term" value="F:cysteine-type endopeptidase inhibitor activity"/>
    <property type="evidence" value="ECO:0007669"/>
    <property type="project" value="UniProtKB-KW"/>
</dbReference>
<feature type="domain" description="Cystatin" evidence="5">
    <location>
        <begin position="25"/>
        <end position="134"/>
    </location>
</feature>
<gene>
    <name evidence="6" type="ORF">DSTB1V02_LOCUS12709</name>
</gene>
<dbReference type="CDD" id="cd00042">
    <property type="entry name" value="CY"/>
    <property type="match status" value="1"/>
</dbReference>
<keyword evidence="7" id="KW-1185">Reference proteome</keyword>
<feature type="signal peptide" evidence="4">
    <location>
        <begin position="1"/>
        <end position="22"/>
    </location>
</feature>
<dbReference type="EMBL" id="LR904608">
    <property type="protein sequence ID" value="CAD7252958.1"/>
    <property type="molecule type" value="Genomic_DNA"/>
</dbReference>
<keyword evidence="2" id="KW-0646">Protease inhibitor</keyword>
<dbReference type="InterPro" id="IPR046350">
    <property type="entry name" value="Cystatin_sf"/>
</dbReference>
<evidence type="ECO:0000256" key="2">
    <source>
        <dbReference type="ARBA" id="ARBA00022690"/>
    </source>
</evidence>
<name>A0A7R9FS38_9CRUS</name>
<dbReference type="Gene3D" id="3.10.450.10">
    <property type="match status" value="1"/>
</dbReference>
<reference evidence="6" key="1">
    <citation type="submission" date="2020-11" db="EMBL/GenBank/DDBJ databases">
        <authorList>
            <person name="Tran Van P."/>
        </authorList>
    </citation>
    <scope>NUCLEOTIDE SEQUENCE</scope>
</reference>
<proteinExistence type="inferred from homology"/>
<keyword evidence="3" id="KW-0789">Thiol protease inhibitor</keyword>
<organism evidence="6">
    <name type="scientific">Darwinula stevensoni</name>
    <dbReference type="NCBI Taxonomy" id="69355"/>
    <lineage>
        <taxon>Eukaryota</taxon>
        <taxon>Metazoa</taxon>
        <taxon>Ecdysozoa</taxon>
        <taxon>Arthropoda</taxon>
        <taxon>Crustacea</taxon>
        <taxon>Oligostraca</taxon>
        <taxon>Ostracoda</taxon>
        <taxon>Podocopa</taxon>
        <taxon>Podocopida</taxon>
        <taxon>Darwinulocopina</taxon>
        <taxon>Darwinuloidea</taxon>
        <taxon>Darwinulidae</taxon>
        <taxon>Darwinula</taxon>
    </lineage>
</organism>
<accession>A0A7R9FS38</accession>
<dbReference type="Pfam" id="PF00031">
    <property type="entry name" value="Cystatin"/>
    <property type="match status" value="1"/>
</dbReference>
<evidence type="ECO:0000313" key="6">
    <source>
        <dbReference type="EMBL" id="CAD7252958.1"/>
    </source>
</evidence>
<evidence type="ECO:0000256" key="1">
    <source>
        <dbReference type="ARBA" id="ARBA00009403"/>
    </source>
</evidence>